<keyword evidence="2" id="KW-0175">Coiled coil</keyword>
<dbReference type="InterPro" id="IPR036392">
    <property type="entry name" value="PLAT/LH2_dom_sf"/>
</dbReference>
<dbReference type="InterPro" id="IPR001024">
    <property type="entry name" value="PLAT/LH2_dom"/>
</dbReference>
<gene>
    <name evidence="5" type="ORF">WJX81_003531</name>
</gene>
<dbReference type="GO" id="GO:0005262">
    <property type="term" value="F:calcium channel activity"/>
    <property type="evidence" value="ECO:0007669"/>
    <property type="project" value="TreeGrafter"/>
</dbReference>
<dbReference type="PROSITE" id="PS50095">
    <property type="entry name" value="PLAT"/>
    <property type="match status" value="1"/>
</dbReference>
<dbReference type="Proteomes" id="UP001445335">
    <property type="component" value="Unassembled WGS sequence"/>
</dbReference>
<dbReference type="SUPFAM" id="SSF49723">
    <property type="entry name" value="Lipase/lipooxygenase domain (PLAT/LH2 domain)"/>
    <property type="match status" value="1"/>
</dbReference>
<dbReference type="Pfam" id="PF01477">
    <property type="entry name" value="PLAT"/>
    <property type="match status" value="1"/>
</dbReference>
<dbReference type="GO" id="GO:0016020">
    <property type="term" value="C:membrane"/>
    <property type="evidence" value="ECO:0007669"/>
    <property type="project" value="TreeGrafter"/>
</dbReference>
<evidence type="ECO:0000313" key="5">
    <source>
        <dbReference type="EMBL" id="KAK9827973.1"/>
    </source>
</evidence>
<comment type="caution">
    <text evidence="5">The sequence shown here is derived from an EMBL/GenBank/DDBJ whole genome shotgun (WGS) entry which is preliminary data.</text>
</comment>
<feature type="region of interest" description="Disordered" evidence="3">
    <location>
        <begin position="1"/>
        <end position="33"/>
    </location>
</feature>
<evidence type="ECO:0000256" key="1">
    <source>
        <dbReference type="PROSITE-ProRule" id="PRU00152"/>
    </source>
</evidence>
<organism evidence="5 6">
    <name type="scientific">Elliptochloris bilobata</name>
    <dbReference type="NCBI Taxonomy" id="381761"/>
    <lineage>
        <taxon>Eukaryota</taxon>
        <taxon>Viridiplantae</taxon>
        <taxon>Chlorophyta</taxon>
        <taxon>core chlorophytes</taxon>
        <taxon>Trebouxiophyceae</taxon>
        <taxon>Trebouxiophyceae incertae sedis</taxon>
        <taxon>Elliptochloris clade</taxon>
        <taxon>Elliptochloris</taxon>
    </lineage>
</organism>
<evidence type="ECO:0000259" key="4">
    <source>
        <dbReference type="PROSITE" id="PS50095"/>
    </source>
</evidence>
<reference evidence="5 6" key="1">
    <citation type="journal article" date="2024" name="Nat. Commun.">
        <title>Phylogenomics reveals the evolutionary origins of lichenization in chlorophyte algae.</title>
        <authorList>
            <person name="Puginier C."/>
            <person name="Libourel C."/>
            <person name="Otte J."/>
            <person name="Skaloud P."/>
            <person name="Haon M."/>
            <person name="Grisel S."/>
            <person name="Petersen M."/>
            <person name="Berrin J.G."/>
            <person name="Delaux P.M."/>
            <person name="Dal Grande F."/>
            <person name="Keller J."/>
        </authorList>
    </citation>
    <scope>NUCLEOTIDE SEQUENCE [LARGE SCALE GENOMIC DNA]</scope>
    <source>
        <strain evidence="5 6">SAG 245.80</strain>
    </source>
</reference>
<name>A0AAW1R2D6_9CHLO</name>
<feature type="domain" description="PLAT" evidence="4">
    <location>
        <begin position="317"/>
        <end position="436"/>
    </location>
</feature>
<dbReference type="GO" id="GO:0050982">
    <property type="term" value="P:detection of mechanical stimulus"/>
    <property type="evidence" value="ECO:0007669"/>
    <property type="project" value="TreeGrafter"/>
</dbReference>
<evidence type="ECO:0000256" key="2">
    <source>
        <dbReference type="SAM" id="Coils"/>
    </source>
</evidence>
<dbReference type="InterPro" id="IPR051223">
    <property type="entry name" value="Polycystin"/>
</dbReference>
<keyword evidence="6" id="KW-1185">Reference proteome</keyword>
<comment type="caution">
    <text evidence="1">Lacks conserved residue(s) required for the propagation of feature annotation.</text>
</comment>
<dbReference type="AlphaFoldDB" id="A0AAW1R2D6"/>
<dbReference type="PANTHER" id="PTHR10877:SF194">
    <property type="entry name" value="LOCATION OF VULVA DEFECTIVE 1"/>
    <property type="match status" value="1"/>
</dbReference>
<feature type="coiled-coil region" evidence="2">
    <location>
        <begin position="267"/>
        <end position="336"/>
    </location>
</feature>
<sequence length="498" mass="52539">MPDGAPGWSYPSAGGPGEALGPPADLPRSPALPRGEGARLLASERVRRAAWLLKAYGDGPQLTWRRKWVFLLDDRLCYADTPGAAPNTRYLPLDRIPVRALPRGYGPHGSSDCRLLASRESALRWENSHLRRALWGDDSEAQQPVEGAAECLMHRSQAPCPGCMACRAPGSQGCATYDIQVITGDCEARCTEAAARARAAAAAEAAAAGEARRLQGALATREVDAAAANARLQEALAARDADKQAAAVDALRLKQALADGQAASTQRAAVQAQAEALQRELAQARAAQQAALGQVATSQLQAEAAAAAATERVGSAAAAEAAYHRAETALAAAMETAQVFFELIGERGRSGAVVLAAAAPSAFRAGGTEAFTFPLLAPRGDLTWLRVGTDGSGLLPGWHLRRVEVVHSATGRRWDFGCYGWIDGDCGFQRTLALEAYAGPGYDGGGGESHALAPQGQGGSQFDYYGRIGDSKSFRQGETWVPESKRRQRLRSSAAYYC</sequence>
<evidence type="ECO:0000313" key="6">
    <source>
        <dbReference type="Proteomes" id="UP001445335"/>
    </source>
</evidence>
<dbReference type="PANTHER" id="PTHR10877">
    <property type="entry name" value="POLYCYSTIN FAMILY MEMBER"/>
    <property type="match status" value="1"/>
</dbReference>
<evidence type="ECO:0000256" key="3">
    <source>
        <dbReference type="SAM" id="MobiDB-lite"/>
    </source>
</evidence>
<dbReference type="EMBL" id="JALJOU010000054">
    <property type="protein sequence ID" value="KAK9827973.1"/>
    <property type="molecule type" value="Genomic_DNA"/>
</dbReference>
<dbReference type="Gene3D" id="2.60.60.20">
    <property type="entry name" value="PLAT/LH2 domain"/>
    <property type="match status" value="1"/>
</dbReference>
<proteinExistence type="predicted"/>
<protein>
    <recommendedName>
        <fullName evidence="4">PLAT domain-containing protein</fullName>
    </recommendedName>
</protein>
<accession>A0AAW1R2D6</accession>